<feature type="domain" description="Glycosyltransferase subfamily 4-like N-terminal" evidence="2">
    <location>
        <begin position="13"/>
        <end position="156"/>
    </location>
</feature>
<proteinExistence type="predicted"/>
<keyword evidence="3" id="KW-0328">Glycosyltransferase</keyword>
<name>A0A075I8B0_9ARCH</name>
<gene>
    <name evidence="3" type="primary">GGTA1</name>
</gene>
<reference evidence="3" key="1">
    <citation type="journal article" date="2014" name="Genome Biol. Evol.">
        <title>Pangenome evidence for extensive interdomain horizontal transfer affecting lineage core and shell genes in uncultured planktonic thaumarchaeota and euryarchaeota.</title>
        <authorList>
            <person name="Deschamps P."/>
            <person name="Zivanovic Y."/>
            <person name="Moreira D."/>
            <person name="Rodriguez-Valera F."/>
            <person name="Lopez-Garcia P."/>
        </authorList>
    </citation>
    <scope>NUCLEOTIDE SEQUENCE</scope>
</reference>
<dbReference type="GO" id="GO:0047276">
    <property type="term" value="F:N-acetyllactosaminide 3-alpha-galactosyltransferase activity"/>
    <property type="evidence" value="ECO:0007669"/>
    <property type="project" value="UniProtKB-EC"/>
</dbReference>
<dbReference type="InterPro" id="IPR001296">
    <property type="entry name" value="Glyco_trans_1"/>
</dbReference>
<dbReference type="PANTHER" id="PTHR12526:SF625">
    <property type="entry name" value="PHOSPHATIDYLINOSITOL GLYCAN-CLASS A"/>
    <property type="match status" value="1"/>
</dbReference>
<dbReference type="EMBL" id="KF901250">
    <property type="protein sequence ID" value="AIF24095.1"/>
    <property type="molecule type" value="Genomic_DNA"/>
</dbReference>
<dbReference type="CDD" id="cd03801">
    <property type="entry name" value="GT4_PimA-like"/>
    <property type="match status" value="1"/>
</dbReference>
<dbReference type="AlphaFoldDB" id="A0A075I8B0"/>
<evidence type="ECO:0000259" key="2">
    <source>
        <dbReference type="Pfam" id="PF13439"/>
    </source>
</evidence>
<dbReference type="InterPro" id="IPR028098">
    <property type="entry name" value="Glyco_trans_4-like_N"/>
</dbReference>
<evidence type="ECO:0000259" key="1">
    <source>
        <dbReference type="Pfam" id="PF00534"/>
    </source>
</evidence>
<evidence type="ECO:0000313" key="3">
    <source>
        <dbReference type="EMBL" id="AIF24095.1"/>
    </source>
</evidence>
<keyword evidence="3" id="KW-0808">Transferase</keyword>
<organism evidence="3">
    <name type="scientific">uncultured marine thaumarchaeote SAT1000_24_E05</name>
    <dbReference type="NCBI Taxonomy" id="1456397"/>
    <lineage>
        <taxon>Archaea</taxon>
        <taxon>Nitrososphaerota</taxon>
        <taxon>environmental samples</taxon>
    </lineage>
</organism>
<dbReference type="SUPFAM" id="SSF53756">
    <property type="entry name" value="UDP-Glycosyltransferase/glycogen phosphorylase"/>
    <property type="match status" value="1"/>
</dbReference>
<sequence length="339" mass="37342">MKILLISPTDKGIGGIAQHVNGLSQFLTNQNHKVDIISSSNTFTIPVKGLRNPSFMLSSFLKTRSIKGNDIVHAHNIPSYLAMKKTSGKKILSLHGIYSQQITEIHGKIYSNISKNYEGKALKSADAITAVSKEACDYYSKDGFDVIHVPNAIDLDNFPKKATRKFENQIIYAGRLSKEKGIDTLLDVAEHLPAEYNLLIAGMGPEEEKVRSVSSSKTNVHYLGYQSKQNTISLIRGSDLLIQPSIMEGISSTLLEAMGCGTCILASNVGGNVEIIENNKTGVLIEPNNAEKLLEKISDLLIEDKKRVAMATQGLKTIVKYDWKQVGKLYLDIYESLLK</sequence>
<protein>
    <submittedName>
        <fullName evidence="3">Glycosyl transferase (GGTA1)</fullName>
        <ecNumber evidence="3">2.4.1.87</ecNumber>
    </submittedName>
</protein>
<feature type="domain" description="Glycosyl transferase family 1" evidence="1">
    <location>
        <begin position="158"/>
        <end position="314"/>
    </location>
</feature>
<accession>A0A075I8B0</accession>
<dbReference type="EC" id="2.4.1.87" evidence="3"/>
<dbReference type="Gene3D" id="3.40.50.2000">
    <property type="entry name" value="Glycogen Phosphorylase B"/>
    <property type="match status" value="2"/>
</dbReference>
<dbReference type="Pfam" id="PF13439">
    <property type="entry name" value="Glyco_transf_4"/>
    <property type="match status" value="1"/>
</dbReference>
<dbReference type="PANTHER" id="PTHR12526">
    <property type="entry name" value="GLYCOSYLTRANSFERASE"/>
    <property type="match status" value="1"/>
</dbReference>
<dbReference type="Pfam" id="PF00534">
    <property type="entry name" value="Glycos_transf_1"/>
    <property type="match status" value="1"/>
</dbReference>